<organism evidence="4 5">
    <name type="scientific">Tectimicrobiota bacterium</name>
    <dbReference type="NCBI Taxonomy" id="2528274"/>
    <lineage>
        <taxon>Bacteria</taxon>
        <taxon>Pseudomonadati</taxon>
        <taxon>Nitrospinota/Tectimicrobiota group</taxon>
        <taxon>Candidatus Tectimicrobiota</taxon>
    </lineage>
</organism>
<sequence length="726" mass="81530">MGEGCIGTRGRWAGGALALLLASALAASAWAAAPSPPPAPAGQGEPSLDQQLEGDPTLLFRFAIREFQRGLYLRAIPLLARFVEKFPDHSEHQRAFYMLADSHFFVASTGVPAEHLKASQVYEAALKRYPDAPQMPMAYFRLGQSLQTQGKPAEAQVAFRTLIQKVPASPLAPRAQVEIAKRYMELGDPRNAIIEFEKILRNYPDSPAEQEAHFGVADAMVSQGLYSQALVRYEVGNRRWPAFLKVNPGSLYNYAETLFQARRQEQAKQAYLQMVNIDPSAEYAHRALARLGDLYLQEKRRDEAVKVYTRVIRRYPLSEGAMVSLIRLGDLVSEEKIKLDEPYIFPMDFVSDALAAYRKVIELAPTNQLAEVAYLRIAAYHKKRGEFQKALDTLQEFYKKYPASQLTQNAQFLQAETYMDQVAFYFERGYFLRAIRTYEHFRATVPDQVSRQARPYKSMLVVGESYMRLGLYGQAARMFELILADAEAVVALGDEALFRLAHAHLLAGDRKRAKEVAGRFLETFPRSKRRGSVLALLGEIAYDARDLRGASALFTQALGGELDDEIRGRSLFFLAEADFQDGRYAQAADAMRKAISLHARIPGEVKPFSLEMAHFRLGDILYEGRGWLSAMVAYQNAIELFPRGRLVGWAQHRIGRIQDQLELAGRGGARPVSGGPGPAQGRPGQPRGQEGDAFWRDVNRIRSESRLWDDRNLSKLEQLLKGSPQN</sequence>
<dbReference type="PANTHER" id="PTHR12558">
    <property type="entry name" value="CELL DIVISION CYCLE 16,23,27"/>
    <property type="match status" value="1"/>
</dbReference>
<proteinExistence type="predicted"/>
<evidence type="ECO:0000256" key="2">
    <source>
        <dbReference type="SAM" id="MobiDB-lite"/>
    </source>
</evidence>
<feature type="chain" id="PRO_5036953784" evidence="3">
    <location>
        <begin position="32"/>
        <end position="726"/>
    </location>
</feature>
<feature type="compositionally biased region" description="Low complexity" evidence="2">
    <location>
        <begin position="679"/>
        <end position="688"/>
    </location>
</feature>
<dbReference type="SUPFAM" id="SSF48452">
    <property type="entry name" value="TPR-like"/>
    <property type="match status" value="3"/>
</dbReference>
<name>A0A932MNQ6_UNCTE</name>
<evidence type="ECO:0000256" key="1">
    <source>
        <dbReference type="PROSITE-ProRule" id="PRU00339"/>
    </source>
</evidence>
<dbReference type="PROSITE" id="PS50005">
    <property type="entry name" value="TPR"/>
    <property type="match status" value="2"/>
</dbReference>
<dbReference type="PANTHER" id="PTHR12558:SF47">
    <property type="entry name" value="LIPOPOLYSACCHARIDE ASSEMBLY PROTEIN B"/>
    <property type="match status" value="1"/>
</dbReference>
<dbReference type="AlphaFoldDB" id="A0A932MNQ6"/>
<feature type="repeat" description="TPR" evidence="1">
    <location>
        <begin position="173"/>
        <end position="206"/>
    </location>
</feature>
<dbReference type="SMART" id="SM00028">
    <property type="entry name" value="TPR"/>
    <property type="match status" value="9"/>
</dbReference>
<keyword evidence="3" id="KW-0732">Signal</keyword>
<gene>
    <name evidence="4" type="ORF">HYZ11_15345</name>
</gene>
<feature type="region of interest" description="Disordered" evidence="2">
    <location>
        <begin position="665"/>
        <end position="695"/>
    </location>
</feature>
<dbReference type="Pfam" id="PF13181">
    <property type="entry name" value="TPR_8"/>
    <property type="match status" value="1"/>
</dbReference>
<dbReference type="Proteomes" id="UP000782312">
    <property type="component" value="Unassembled WGS sequence"/>
</dbReference>
<dbReference type="EMBL" id="JACPUR010000037">
    <property type="protein sequence ID" value="MBI3128980.1"/>
    <property type="molecule type" value="Genomic_DNA"/>
</dbReference>
<accession>A0A932MNQ6</accession>
<feature type="repeat" description="TPR" evidence="1">
    <location>
        <begin position="285"/>
        <end position="318"/>
    </location>
</feature>
<evidence type="ECO:0000313" key="4">
    <source>
        <dbReference type="EMBL" id="MBI3128980.1"/>
    </source>
</evidence>
<comment type="caution">
    <text evidence="4">The sequence shown here is derived from an EMBL/GenBank/DDBJ whole genome shotgun (WGS) entry which is preliminary data.</text>
</comment>
<dbReference type="InterPro" id="IPR019734">
    <property type="entry name" value="TPR_rpt"/>
</dbReference>
<dbReference type="Pfam" id="PF13174">
    <property type="entry name" value="TPR_6"/>
    <property type="match status" value="3"/>
</dbReference>
<evidence type="ECO:0000256" key="3">
    <source>
        <dbReference type="SAM" id="SignalP"/>
    </source>
</evidence>
<reference evidence="4" key="1">
    <citation type="submission" date="2020-07" db="EMBL/GenBank/DDBJ databases">
        <title>Huge and variable diversity of episymbiotic CPR bacteria and DPANN archaea in groundwater ecosystems.</title>
        <authorList>
            <person name="He C.Y."/>
            <person name="Keren R."/>
            <person name="Whittaker M."/>
            <person name="Farag I.F."/>
            <person name="Doudna J."/>
            <person name="Cate J.H.D."/>
            <person name="Banfield J.F."/>
        </authorList>
    </citation>
    <scope>NUCLEOTIDE SEQUENCE</scope>
    <source>
        <strain evidence="4">NC_groundwater_763_Ag_S-0.2um_68_21</strain>
    </source>
</reference>
<dbReference type="Pfam" id="PF13432">
    <property type="entry name" value="TPR_16"/>
    <property type="match status" value="2"/>
</dbReference>
<dbReference type="Gene3D" id="1.25.40.10">
    <property type="entry name" value="Tetratricopeptide repeat domain"/>
    <property type="match status" value="5"/>
</dbReference>
<protein>
    <submittedName>
        <fullName evidence="4">Tetratricopeptide repeat protein</fullName>
    </submittedName>
</protein>
<evidence type="ECO:0000313" key="5">
    <source>
        <dbReference type="Proteomes" id="UP000782312"/>
    </source>
</evidence>
<keyword evidence="1" id="KW-0802">TPR repeat</keyword>
<feature type="signal peptide" evidence="3">
    <location>
        <begin position="1"/>
        <end position="31"/>
    </location>
</feature>
<dbReference type="InterPro" id="IPR011990">
    <property type="entry name" value="TPR-like_helical_dom_sf"/>
</dbReference>